<keyword evidence="3" id="KW-1185">Reference proteome</keyword>
<gene>
    <name evidence="2" type="ORF">B0T24DRAFT_568915</name>
</gene>
<sequence>MAPIPRALDLPSDWTDHGVSGLVCTPADWQTVANFFIVNYLAHCLTVKQYPADTAKEVLITMFMALFLPSSGIARAIDSIIRHPRLRKLTELERACTAGALCIVVRKRSWKPMNDNILRNLYFDHNILYPKLDALSRTEEGGATRIPQLESKEVISASQLRSEPYRRAEVRQPPWMVSRKRTSFHVGSIEQRGCAIHGTYYLPDGYELAPLPVDAVVLPTRDTREGLTFSISSTYSLAKAFIAIFQTIYAAISLYRAKGEQVELYGYAAFGLTVVPYLLMTILNLIAQLVNADYPTLYMVESPEMEEARGRGGYFNGTVGSVDTDHNLPDQYMDNRERAGPWKVEELGQEGRTRLLNLNPENNMENTFYIDEIGKLHYDEDWIYIPTASAFRMDSERSRDLVSSSHSGKKRFEWPESNFPQHSDRSRYMFGMAAMILAAFTFTIVAVISKFQPGVESTSLQRGFVTAWFIVGALFGFVALIWRVWMDFLEAPGAAEADERDGFWSLMVGVWFAGSFLLIAFFVPAIGGLVMVGQMIVKYGACIRVS</sequence>
<proteinExistence type="predicted"/>
<reference evidence="2" key="2">
    <citation type="submission" date="2023-06" db="EMBL/GenBank/DDBJ databases">
        <authorList>
            <consortium name="Lawrence Berkeley National Laboratory"/>
            <person name="Haridas S."/>
            <person name="Hensen N."/>
            <person name="Bonometti L."/>
            <person name="Westerberg I."/>
            <person name="Brannstrom I.O."/>
            <person name="Guillou S."/>
            <person name="Cros-Aarteil S."/>
            <person name="Calhoun S."/>
            <person name="Kuo A."/>
            <person name="Mondo S."/>
            <person name="Pangilinan J."/>
            <person name="Riley R."/>
            <person name="Labutti K."/>
            <person name="Andreopoulos B."/>
            <person name="Lipzen A."/>
            <person name="Chen C."/>
            <person name="Yanf M."/>
            <person name="Daum C."/>
            <person name="Ng V."/>
            <person name="Clum A."/>
            <person name="Steindorff A."/>
            <person name="Ohm R."/>
            <person name="Martin F."/>
            <person name="Silar P."/>
            <person name="Natvig D."/>
            <person name="Lalanne C."/>
            <person name="Gautier V."/>
            <person name="Ament-Velasquez S.L."/>
            <person name="Kruys A."/>
            <person name="Hutchinson M.I."/>
            <person name="Powell A.J."/>
            <person name="Barry K."/>
            <person name="Miller A.N."/>
            <person name="Grigoriev I.V."/>
            <person name="Debuchy R."/>
            <person name="Gladieux P."/>
            <person name="Thoren M.H."/>
            <person name="Johannesson H."/>
        </authorList>
    </citation>
    <scope>NUCLEOTIDE SEQUENCE</scope>
    <source>
        <strain evidence="2">CBS 958.72</strain>
    </source>
</reference>
<reference evidence="2" key="1">
    <citation type="journal article" date="2023" name="Mol. Phylogenet. Evol.">
        <title>Genome-scale phylogeny and comparative genomics of the fungal order Sordariales.</title>
        <authorList>
            <person name="Hensen N."/>
            <person name="Bonometti L."/>
            <person name="Westerberg I."/>
            <person name="Brannstrom I.O."/>
            <person name="Guillou S."/>
            <person name="Cros-Aarteil S."/>
            <person name="Calhoun S."/>
            <person name="Haridas S."/>
            <person name="Kuo A."/>
            <person name="Mondo S."/>
            <person name="Pangilinan J."/>
            <person name="Riley R."/>
            <person name="LaButti K."/>
            <person name="Andreopoulos B."/>
            <person name="Lipzen A."/>
            <person name="Chen C."/>
            <person name="Yan M."/>
            <person name="Daum C."/>
            <person name="Ng V."/>
            <person name="Clum A."/>
            <person name="Steindorff A."/>
            <person name="Ohm R.A."/>
            <person name="Martin F."/>
            <person name="Silar P."/>
            <person name="Natvig D.O."/>
            <person name="Lalanne C."/>
            <person name="Gautier V."/>
            <person name="Ament-Velasquez S.L."/>
            <person name="Kruys A."/>
            <person name="Hutchinson M.I."/>
            <person name="Powell A.J."/>
            <person name="Barry K."/>
            <person name="Miller A.N."/>
            <person name="Grigoriev I.V."/>
            <person name="Debuchy R."/>
            <person name="Gladieux P."/>
            <person name="Hiltunen Thoren M."/>
            <person name="Johannesson H."/>
        </authorList>
    </citation>
    <scope>NUCLEOTIDE SEQUENCE</scope>
    <source>
        <strain evidence="2">CBS 958.72</strain>
    </source>
</reference>
<feature type="transmembrane region" description="Helical" evidence="1">
    <location>
        <begin position="463"/>
        <end position="482"/>
    </location>
</feature>
<dbReference type="Proteomes" id="UP001287356">
    <property type="component" value="Unassembled WGS sequence"/>
</dbReference>
<protein>
    <submittedName>
        <fullName evidence="2">Uncharacterized protein</fullName>
    </submittedName>
</protein>
<keyword evidence="1" id="KW-1133">Transmembrane helix</keyword>
<name>A0AAE0KMU1_9PEZI</name>
<evidence type="ECO:0000256" key="1">
    <source>
        <dbReference type="SAM" id="Phobius"/>
    </source>
</evidence>
<dbReference type="EMBL" id="JAULSN010000002">
    <property type="protein sequence ID" value="KAK3379135.1"/>
    <property type="molecule type" value="Genomic_DNA"/>
</dbReference>
<comment type="caution">
    <text evidence="2">The sequence shown here is derived from an EMBL/GenBank/DDBJ whole genome shotgun (WGS) entry which is preliminary data.</text>
</comment>
<accession>A0AAE0KMU1</accession>
<feature type="transmembrane region" description="Helical" evidence="1">
    <location>
        <begin position="428"/>
        <end position="451"/>
    </location>
</feature>
<feature type="transmembrane region" description="Helical" evidence="1">
    <location>
        <begin position="502"/>
        <end position="530"/>
    </location>
</feature>
<organism evidence="2 3">
    <name type="scientific">Lasiosphaeria ovina</name>
    <dbReference type="NCBI Taxonomy" id="92902"/>
    <lineage>
        <taxon>Eukaryota</taxon>
        <taxon>Fungi</taxon>
        <taxon>Dikarya</taxon>
        <taxon>Ascomycota</taxon>
        <taxon>Pezizomycotina</taxon>
        <taxon>Sordariomycetes</taxon>
        <taxon>Sordariomycetidae</taxon>
        <taxon>Sordariales</taxon>
        <taxon>Lasiosphaeriaceae</taxon>
        <taxon>Lasiosphaeria</taxon>
    </lineage>
</organism>
<feature type="transmembrane region" description="Helical" evidence="1">
    <location>
        <begin position="264"/>
        <end position="287"/>
    </location>
</feature>
<dbReference type="AlphaFoldDB" id="A0AAE0KMU1"/>
<evidence type="ECO:0000313" key="3">
    <source>
        <dbReference type="Proteomes" id="UP001287356"/>
    </source>
</evidence>
<keyword evidence="1" id="KW-0472">Membrane</keyword>
<keyword evidence="1" id="KW-0812">Transmembrane</keyword>
<evidence type="ECO:0000313" key="2">
    <source>
        <dbReference type="EMBL" id="KAK3379135.1"/>
    </source>
</evidence>